<dbReference type="OrthoDB" id="416454at2759"/>
<proteinExistence type="predicted"/>
<comment type="caution">
    <text evidence="2">The sequence shown here is derived from an EMBL/GenBank/DDBJ whole genome shotgun (WGS) entry which is preliminary data.</text>
</comment>
<evidence type="ECO:0000313" key="3">
    <source>
        <dbReference type="EMBL" id="TRZ13306.1"/>
    </source>
</evidence>
<dbReference type="Proteomes" id="UP000796761">
    <property type="component" value="Unassembled WGS sequence"/>
</dbReference>
<reference evidence="2" key="1">
    <citation type="submission" date="2019-04" db="EMBL/GenBank/DDBJ databases">
        <title>Genome assembly of Zosterops borbonicus 15179.</title>
        <authorList>
            <person name="Leroy T."/>
            <person name="Anselmetti Y."/>
            <person name="Tilak M.-K."/>
            <person name="Nabholz B."/>
        </authorList>
    </citation>
    <scope>NUCLEOTIDE SEQUENCE</scope>
    <source>
        <strain evidence="2">HGM_15179</strain>
        <tissue evidence="2">Muscle</tissue>
    </source>
</reference>
<dbReference type="PANTHER" id="PTHR33332">
    <property type="entry name" value="REVERSE TRANSCRIPTASE DOMAIN-CONTAINING PROTEIN"/>
    <property type="match status" value="1"/>
</dbReference>
<evidence type="ECO:0000256" key="1">
    <source>
        <dbReference type="SAM" id="MobiDB-lite"/>
    </source>
</evidence>
<feature type="region of interest" description="Disordered" evidence="1">
    <location>
        <begin position="122"/>
        <end position="151"/>
    </location>
</feature>
<protein>
    <recommendedName>
        <fullName evidence="5">Reverse transcriptase</fullName>
    </recommendedName>
</protein>
<name>A0A8K1G7E5_9PASS</name>
<evidence type="ECO:0008006" key="5">
    <source>
        <dbReference type="Google" id="ProtNLM"/>
    </source>
</evidence>
<accession>A0A8K1G7E5</accession>
<sequence length="151" mass="16632">MIFCDGVPASVDKGRATDVVYLDFCKAFDRVPENILLSKLERDGFDGWTVRGIRKLLPRVVNQSCIIYYGYIQQVVVNNSESQRTSVTSSVSQGLVLFNNFINNAHEGTKYALSKFADDTKLSSGVDTPEGCHPEGPGQAQDVGQKESHEV</sequence>
<dbReference type="AlphaFoldDB" id="A0A8K1G7E5"/>
<organism evidence="2 4">
    <name type="scientific">Zosterops borbonicus</name>
    <dbReference type="NCBI Taxonomy" id="364589"/>
    <lineage>
        <taxon>Eukaryota</taxon>
        <taxon>Metazoa</taxon>
        <taxon>Chordata</taxon>
        <taxon>Craniata</taxon>
        <taxon>Vertebrata</taxon>
        <taxon>Euteleostomi</taxon>
        <taxon>Archelosauria</taxon>
        <taxon>Archosauria</taxon>
        <taxon>Dinosauria</taxon>
        <taxon>Saurischia</taxon>
        <taxon>Theropoda</taxon>
        <taxon>Coelurosauria</taxon>
        <taxon>Aves</taxon>
        <taxon>Neognathae</taxon>
        <taxon>Neoaves</taxon>
        <taxon>Telluraves</taxon>
        <taxon>Australaves</taxon>
        <taxon>Passeriformes</taxon>
        <taxon>Sylvioidea</taxon>
        <taxon>Zosteropidae</taxon>
        <taxon>Zosterops</taxon>
    </lineage>
</organism>
<evidence type="ECO:0000313" key="2">
    <source>
        <dbReference type="EMBL" id="TRZ13305.1"/>
    </source>
</evidence>
<gene>
    <name evidence="2" type="ORF">HGM15179_013795</name>
    <name evidence="3" type="ORF">HGM15179_013796</name>
</gene>
<keyword evidence="4" id="KW-1185">Reference proteome</keyword>
<dbReference type="EMBL" id="SWJQ01000517">
    <property type="protein sequence ID" value="TRZ13306.1"/>
    <property type="molecule type" value="Genomic_DNA"/>
</dbReference>
<evidence type="ECO:0000313" key="4">
    <source>
        <dbReference type="Proteomes" id="UP000796761"/>
    </source>
</evidence>
<dbReference type="EMBL" id="SWJQ01000517">
    <property type="protein sequence ID" value="TRZ13305.1"/>
    <property type="molecule type" value="Genomic_DNA"/>
</dbReference>